<reference evidence="2" key="1">
    <citation type="journal article" date="2017" name="Nature">
        <title>The sunflower genome provides insights into oil metabolism, flowering and Asterid evolution.</title>
        <authorList>
            <person name="Badouin H."/>
            <person name="Gouzy J."/>
            <person name="Grassa C.J."/>
            <person name="Murat F."/>
            <person name="Staton S.E."/>
            <person name="Cottret L."/>
            <person name="Lelandais-Briere C."/>
            <person name="Owens G.L."/>
            <person name="Carrere S."/>
            <person name="Mayjonade B."/>
            <person name="Legrand L."/>
            <person name="Gill N."/>
            <person name="Kane N.C."/>
            <person name="Bowers J.E."/>
            <person name="Hubner S."/>
            <person name="Bellec A."/>
            <person name="Berard A."/>
            <person name="Berges H."/>
            <person name="Blanchet N."/>
            <person name="Boniface M.C."/>
            <person name="Brunel D."/>
            <person name="Catrice O."/>
            <person name="Chaidir N."/>
            <person name="Claudel C."/>
            <person name="Donnadieu C."/>
            <person name="Faraut T."/>
            <person name="Fievet G."/>
            <person name="Helmstetter N."/>
            <person name="King M."/>
            <person name="Knapp S.J."/>
            <person name="Lai Z."/>
            <person name="Le Paslier M.C."/>
            <person name="Lippi Y."/>
            <person name="Lorenzon L."/>
            <person name="Mandel J.R."/>
            <person name="Marage G."/>
            <person name="Marchand G."/>
            <person name="Marquand E."/>
            <person name="Bret-Mestries E."/>
            <person name="Morien E."/>
            <person name="Nambeesan S."/>
            <person name="Nguyen T."/>
            <person name="Pegot-Espagnet P."/>
            <person name="Pouilly N."/>
            <person name="Raftis F."/>
            <person name="Sallet E."/>
            <person name="Schiex T."/>
            <person name="Thomas J."/>
            <person name="Vandecasteele C."/>
            <person name="Vares D."/>
            <person name="Vear F."/>
            <person name="Vautrin S."/>
            <person name="Crespi M."/>
            <person name="Mangin B."/>
            <person name="Burke J.M."/>
            <person name="Salse J."/>
            <person name="Munos S."/>
            <person name="Vincourt P."/>
            <person name="Rieseberg L.H."/>
            <person name="Langlade N.B."/>
        </authorList>
    </citation>
    <scope>NUCLEOTIDE SEQUENCE [LARGE SCALE GENOMIC DNA]</scope>
    <source>
        <strain evidence="2">cv. SF193</strain>
    </source>
</reference>
<evidence type="ECO:0000313" key="2">
    <source>
        <dbReference type="Proteomes" id="UP000215914"/>
    </source>
</evidence>
<keyword evidence="2" id="KW-1185">Reference proteome</keyword>
<dbReference type="Proteomes" id="UP000215914">
    <property type="component" value="Chromosome 13"/>
</dbReference>
<protein>
    <submittedName>
        <fullName evidence="1">Uncharacterized protein</fullName>
    </submittedName>
</protein>
<dbReference type="AlphaFoldDB" id="A0A251SS46"/>
<sequence>MMIYWPLINLTISFKGVEYRKLLVLQMNCNDVQGIFYHLQQMITLITTHLHGENQFRSIISMLELKNDWISSGATISNNSNSDIFRLHDGTYILCFLGAGGHVMISGILCSDDVGV</sequence>
<dbReference type="EMBL" id="CM007902">
    <property type="protein sequence ID" value="OTG01670.1"/>
    <property type="molecule type" value="Genomic_DNA"/>
</dbReference>
<organism evidence="1 2">
    <name type="scientific">Helianthus annuus</name>
    <name type="common">Common sunflower</name>
    <dbReference type="NCBI Taxonomy" id="4232"/>
    <lineage>
        <taxon>Eukaryota</taxon>
        <taxon>Viridiplantae</taxon>
        <taxon>Streptophyta</taxon>
        <taxon>Embryophyta</taxon>
        <taxon>Tracheophyta</taxon>
        <taxon>Spermatophyta</taxon>
        <taxon>Magnoliopsida</taxon>
        <taxon>eudicotyledons</taxon>
        <taxon>Gunneridae</taxon>
        <taxon>Pentapetalae</taxon>
        <taxon>asterids</taxon>
        <taxon>campanulids</taxon>
        <taxon>Asterales</taxon>
        <taxon>Asteraceae</taxon>
        <taxon>Asteroideae</taxon>
        <taxon>Heliantheae alliance</taxon>
        <taxon>Heliantheae</taxon>
        <taxon>Helianthus</taxon>
    </lineage>
</organism>
<proteinExistence type="predicted"/>
<dbReference type="InParanoid" id="A0A251SS46"/>
<gene>
    <name evidence="1" type="ORF">HannXRQ_Chr13g0404561</name>
</gene>
<name>A0A251SS46_HELAN</name>
<accession>A0A251SS46</accession>
<evidence type="ECO:0000313" key="1">
    <source>
        <dbReference type="EMBL" id="OTG01670.1"/>
    </source>
</evidence>